<dbReference type="Gene3D" id="1.20.1280.50">
    <property type="match status" value="1"/>
</dbReference>
<dbReference type="InterPro" id="IPR032675">
    <property type="entry name" value="LRR_dom_sf"/>
</dbReference>
<accession>A0AAN9KWV7</accession>
<dbReference type="InterPro" id="IPR036047">
    <property type="entry name" value="F-box-like_dom_sf"/>
</dbReference>
<keyword evidence="3" id="KW-1185">Reference proteome</keyword>
<dbReference type="InterPro" id="IPR053772">
    <property type="entry name" value="At1g61320/At1g61330-like"/>
</dbReference>
<evidence type="ECO:0000259" key="1">
    <source>
        <dbReference type="PROSITE" id="PS50181"/>
    </source>
</evidence>
<comment type="caution">
    <text evidence="2">The sequence shown here is derived from an EMBL/GenBank/DDBJ whole genome shotgun (WGS) entry which is preliminary data.</text>
</comment>
<dbReference type="Gene3D" id="3.80.10.10">
    <property type="entry name" value="Ribonuclease Inhibitor"/>
    <property type="match status" value="1"/>
</dbReference>
<protein>
    <recommendedName>
        <fullName evidence="1">F-box domain-containing protein</fullName>
    </recommendedName>
</protein>
<dbReference type="EMBL" id="JAYMYQ010000006">
    <property type="protein sequence ID" value="KAK7324461.1"/>
    <property type="molecule type" value="Genomic_DNA"/>
</dbReference>
<proteinExistence type="predicted"/>
<sequence>MRGERISKRPKMKKVMKGDENRDFISSLPNEILIIILSKLRIDEAVRSEVLSKRWLNLWRQISHIEIDAKHLVKPLAQIFQSREPRTLPNLNSIAPPIFKVVEGCNAKAIQLILGHLGIISTCRIKHFKKNLGLGDVETWVDFLIDLKKGVKELSLECAPHCGETVEKFVVPEDMYIPYFPDGIFKTLGSLDLTNYTIQWWYPFQECSHLKKLQLKRIYLNDETLNGILENCEVLEIFSLLESTGFENLVVGKSRLKVLQLQALCVEELVISCMDLEVLLLDSIICKAEGINIYAPCLKTFHSYCCSIYARMLSVKGGKSIVTTYEIFANCTRSLGHTPSFKGFENLSTLTMDLDLNNKVEAVVLSNILKLCTSLQVIEIALPVFRPKNSVISYSDLPLIPTFWENQQRCSYIHDKLKFVYIRGFRGEVQEIEFAKFLITRASMLERITIICRDSKEKAENLLVLPKASGNLSINLKLNTNNPMDEFAEHQNRQLKW</sequence>
<dbReference type="CDD" id="cd22160">
    <property type="entry name" value="F-box_AtFBL13-like"/>
    <property type="match status" value="1"/>
</dbReference>
<organism evidence="2 3">
    <name type="scientific">Canavalia gladiata</name>
    <name type="common">Sword bean</name>
    <name type="synonym">Dolichos gladiatus</name>
    <dbReference type="NCBI Taxonomy" id="3824"/>
    <lineage>
        <taxon>Eukaryota</taxon>
        <taxon>Viridiplantae</taxon>
        <taxon>Streptophyta</taxon>
        <taxon>Embryophyta</taxon>
        <taxon>Tracheophyta</taxon>
        <taxon>Spermatophyta</taxon>
        <taxon>Magnoliopsida</taxon>
        <taxon>eudicotyledons</taxon>
        <taxon>Gunneridae</taxon>
        <taxon>Pentapetalae</taxon>
        <taxon>rosids</taxon>
        <taxon>fabids</taxon>
        <taxon>Fabales</taxon>
        <taxon>Fabaceae</taxon>
        <taxon>Papilionoideae</taxon>
        <taxon>50 kb inversion clade</taxon>
        <taxon>NPAAA clade</taxon>
        <taxon>indigoferoid/millettioid clade</taxon>
        <taxon>Phaseoleae</taxon>
        <taxon>Canavalia</taxon>
    </lineage>
</organism>
<dbReference type="PANTHER" id="PTHR34145:SF28">
    <property type="entry name" value="F-BOX DOMAIN-CONTAINING PROTEIN"/>
    <property type="match status" value="1"/>
</dbReference>
<dbReference type="AlphaFoldDB" id="A0AAN9KWV7"/>
<evidence type="ECO:0000313" key="2">
    <source>
        <dbReference type="EMBL" id="KAK7324461.1"/>
    </source>
</evidence>
<feature type="domain" description="F-box" evidence="1">
    <location>
        <begin position="22"/>
        <end position="58"/>
    </location>
</feature>
<dbReference type="InterPro" id="IPR055411">
    <property type="entry name" value="LRR_FXL15/At3g58940/PEG3-like"/>
</dbReference>
<evidence type="ECO:0000313" key="3">
    <source>
        <dbReference type="Proteomes" id="UP001367508"/>
    </source>
</evidence>
<dbReference type="Proteomes" id="UP001367508">
    <property type="component" value="Unassembled WGS sequence"/>
</dbReference>
<gene>
    <name evidence="2" type="ORF">VNO77_28021</name>
</gene>
<dbReference type="SUPFAM" id="SSF81383">
    <property type="entry name" value="F-box domain"/>
    <property type="match status" value="1"/>
</dbReference>
<dbReference type="InterPro" id="IPR001810">
    <property type="entry name" value="F-box_dom"/>
</dbReference>
<dbReference type="Pfam" id="PF08387">
    <property type="entry name" value="FBD"/>
    <property type="match status" value="1"/>
</dbReference>
<dbReference type="Pfam" id="PF24758">
    <property type="entry name" value="LRR_At5g56370"/>
    <property type="match status" value="1"/>
</dbReference>
<dbReference type="PROSITE" id="PS50181">
    <property type="entry name" value="FBOX"/>
    <property type="match status" value="1"/>
</dbReference>
<dbReference type="PANTHER" id="PTHR34145">
    <property type="entry name" value="OS02G0105600 PROTEIN"/>
    <property type="match status" value="1"/>
</dbReference>
<name>A0AAN9KWV7_CANGL</name>
<dbReference type="Pfam" id="PF00646">
    <property type="entry name" value="F-box"/>
    <property type="match status" value="1"/>
</dbReference>
<dbReference type="InterPro" id="IPR053781">
    <property type="entry name" value="F-box_AtFBL13-like"/>
</dbReference>
<dbReference type="InterPro" id="IPR006566">
    <property type="entry name" value="FBD"/>
</dbReference>
<reference evidence="2 3" key="1">
    <citation type="submission" date="2024-01" db="EMBL/GenBank/DDBJ databases">
        <title>The genomes of 5 underutilized Papilionoideae crops provide insights into root nodulation and disease resistanc.</title>
        <authorList>
            <person name="Jiang F."/>
        </authorList>
    </citation>
    <scope>NUCLEOTIDE SEQUENCE [LARGE SCALE GENOMIC DNA]</scope>
    <source>
        <strain evidence="2">LVBAO_FW01</strain>
        <tissue evidence="2">Leaves</tissue>
    </source>
</reference>